<dbReference type="PANTHER" id="PTHR14523">
    <property type="entry name" value="UNCHARACTERIZED PROTEIN C17ORF53 HOMOLOG"/>
    <property type="match status" value="1"/>
</dbReference>
<comment type="caution">
    <text evidence="2">The sequence shown here is derived from an EMBL/GenBank/DDBJ whole genome shotgun (WGS) entry which is preliminary data.</text>
</comment>
<reference evidence="2 3" key="1">
    <citation type="submission" date="2024-06" db="EMBL/GenBank/DDBJ databases">
        <title>A chromosome-level genome assembly of beet webworm, Loxostege sticticalis.</title>
        <authorList>
            <person name="Zhang Y."/>
        </authorList>
    </citation>
    <scope>NUCLEOTIDE SEQUENCE [LARGE SCALE GENOMIC DNA]</scope>
    <source>
        <strain evidence="2">AQ028</strain>
        <tissue evidence="2">Male pupae</tissue>
    </source>
</reference>
<dbReference type="AlphaFoldDB" id="A0ABD0SPI1"/>
<dbReference type="EMBL" id="JBEDNZ010000017">
    <property type="protein sequence ID" value="KAL0821752.1"/>
    <property type="molecule type" value="Genomic_DNA"/>
</dbReference>
<organism evidence="2 3">
    <name type="scientific">Loxostege sticticalis</name>
    <name type="common">Beet webworm moth</name>
    <dbReference type="NCBI Taxonomy" id="481309"/>
    <lineage>
        <taxon>Eukaryota</taxon>
        <taxon>Metazoa</taxon>
        <taxon>Ecdysozoa</taxon>
        <taxon>Arthropoda</taxon>
        <taxon>Hexapoda</taxon>
        <taxon>Insecta</taxon>
        <taxon>Pterygota</taxon>
        <taxon>Neoptera</taxon>
        <taxon>Endopterygota</taxon>
        <taxon>Lepidoptera</taxon>
        <taxon>Glossata</taxon>
        <taxon>Ditrysia</taxon>
        <taxon>Pyraloidea</taxon>
        <taxon>Crambidae</taxon>
        <taxon>Pyraustinae</taxon>
        <taxon>Loxostege</taxon>
    </lineage>
</organism>
<dbReference type="InterPro" id="IPR058570">
    <property type="entry name" value="HROB_OB"/>
</dbReference>
<evidence type="ECO:0000313" key="3">
    <source>
        <dbReference type="Proteomes" id="UP001549921"/>
    </source>
</evidence>
<gene>
    <name evidence="2" type="ORF">ABMA28_005174</name>
</gene>
<dbReference type="Proteomes" id="UP001549921">
    <property type="component" value="Unassembled WGS sequence"/>
</dbReference>
<dbReference type="InterPro" id="IPR028045">
    <property type="entry name" value="HROB"/>
</dbReference>
<evidence type="ECO:0000259" key="1">
    <source>
        <dbReference type="Pfam" id="PF15072"/>
    </source>
</evidence>
<evidence type="ECO:0000313" key="2">
    <source>
        <dbReference type="EMBL" id="KAL0821752.1"/>
    </source>
</evidence>
<proteinExistence type="predicted"/>
<sequence length="328" mass="36898">MFESDDYDQILSQFEFPEVSTNTQVKTVTDTNNKSEQPHANPSNISTNAIVCESEIKTDSVVNLCKRTEISERKSDSKVSPKHTKRKIINSYFDHKSKRKFPGPAGLLNGSFKENNDDSVCHMELLSQDVDFSQNCIQKDAFDSPLWKRLLEDVKGSNVGVVDTIKGIKQQAMSGHLRRRKADTVAAFIEAVDRSITDPLITLRDCTGNIKCTLHRDAWSKFSPYLVSEYCALVLWKPTVLTTGSAFKNHYLNITLSNIFAIYSSAVIREENKEVPDGYTIVHEEDFTILKADKTSLNHTVNTIIESPNPDAIELFDGLDSIFSDDSF</sequence>
<dbReference type="Pfam" id="PF15072">
    <property type="entry name" value="HROB"/>
    <property type="match status" value="1"/>
</dbReference>
<feature type="domain" description="Homologous recombination OB-fold protein OB-fold" evidence="1">
    <location>
        <begin position="181"/>
        <end position="265"/>
    </location>
</feature>
<protein>
    <recommendedName>
        <fullName evidence="1">Homologous recombination OB-fold protein OB-fold domain-containing protein</fullName>
    </recommendedName>
</protein>
<dbReference type="PANTHER" id="PTHR14523:SF1">
    <property type="entry name" value="HOMOLOGOUS RECOMBINATION OB-FOLD PROTEIN"/>
    <property type="match status" value="1"/>
</dbReference>
<name>A0ABD0SPI1_LOXSC</name>
<accession>A0ABD0SPI1</accession>